<dbReference type="Proteomes" id="UP000811246">
    <property type="component" value="Chromosome 7"/>
</dbReference>
<gene>
    <name evidence="2" type="ORF">I3842_07G077400</name>
</gene>
<organism evidence="2 3">
    <name type="scientific">Carya illinoinensis</name>
    <name type="common">Pecan</name>
    <dbReference type="NCBI Taxonomy" id="32201"/>
    <lineage>
        <taxon>Eukaryota</taxon>
        <taxon>Viridiplantae</taxon>
        <taxon>Streptophyta</taxon>
        <taxon>Embryophyta</taxon>
        <taxon>Tracheophyta</taxon>
        <taxon>Spermatophyta</taxon>
        <taxon>Magnoliopsida</taxon>
        <taxon>eudicotyledons</taxon>
        <taxon>Gunneridae</taxon>
        <taxon>Pentapetalae</taxon>
        <taxon>rosids</taxon>
        <taxon>fabids</taxon>
        <taxon>Fagales</taxon>
        <taxon>Juglandaceae</taxon>
        <taxon>Carya</taxon>
    </lineage>
</organism>
<accession>A0A922EI16</accession>
<reference evidence="2" key="1">
    <citation type="submission" date="2021-01" db="EMBL/GenBank/DDBJ databases">
        <authorList>
            <person name="Lovell J.T."/>
            <person name="Bentley N."/>
            <person name="Bhattarai G."/>
            <person name="Jenkins J.W."/>
            <person name="Sreedasyam A."/>
            <person name="Alarcon Y."/>
            <person name="Bock C."/>
            <person name="Boston L."/>
            <person name="Carlson J."/>
            <person name="Cervantes K."/>
            <person name="Clermont K."/>
            <person name="Krom N."/>
            <person name="Kubenka K."/>
            <person name="Mamidi S."/>
            <person name="Mattison C."/>
            <person name="Monteros M."/>
            <person name="Pisani C."/>
            <person name="Plott C."/>
            <person name="Rajasekar S."/>
            <person name="Rhein H.S."/>
            <person name="Rohla C."/>
            <person name="Song M."/>
            <person name="Hilaire R.S."/>
            <person name="Shu S."/>
            <person name="Wells L."/>
            <person name="Wang X."/>
            <person name="Webber J."/>
            <person name="Heerema R.J."/>
            <person name="Klein P."/>
            <person name="Conner P."/>
            <person name="Grauke L."/>
            <person name="Grimwood J."/>
            <person name="Schmutz J."/>
            <person name="Randall J.J."/>
        </authorList>
    </citation>
    <scope>NUCLEOTIDE SEQUENCE</scope>
    <source>
        <tissue evidence="2">Leaf</tissue>
    </source>
</reference>
<dbReference type="PANTHER" id="PTHR32278">
    <property type="entry name" value="F-BOX DOMAIN-CONTAINING PROTEIN"/>
    <property type="match status" value="1"/>
</dbReference>
<dbReference type="Pfam" id="PF14299">
    <property type="entry name" value="PP2"/>
    <property type="match status" value="1"/>
</dbReference>
<proteinExistence type="predicted"/>
<evidence type="ECO:0000259" key="1">
    <source>
        <dbReference type="SMART" id="SM00256"/>
    </source>
</evidence>
<dbReference type="InterPro" id="IPR001810">
    <property type="entry name" value="F-box_dom"/>
</dbReference>
<protein>
    <recommendedName>
        <fullName evidence="1">F-box domain-containing protein</fullName>
    </recommendedName>
</protein>
<feature type="domain" description="F-box" evidence="1">
    <location>
        <begin position="40"/>
        <end position="80"/>
    </location>
</feature>
<dbReference type="CDD" id="cd22162">
    <property type="entry name" value="F-box_AtSKIP3-like"/>
    <property type="match status" value="1"/>
</dbReference>
<dbReference type="PANTHER" id="PTHR32278:SF143">
    <property type="entry name" value="F-BOX PROTEIN PP2-B1"/>
    <property type="match status" value="1"/>
</dbReference>
<sequence>MYQYNANNEIENQQVRTLQPFLFVLIEMATAETVGLFDVLPEGCVANVLSFTSPPDACRSSSVSTTFRSAADSDAVWDRFLPPECESIISRSADSSSLPFSSKKELYLRLCDHPLLIDDGKKSFFLEKRSGKKCFMLSPKELLVVWIENPRYWKWTSLPDARFPEVAELISVCWLEIRGKISTCMLSPATLYATYLVFKPTTELYGFNYHPVEVTVGLVGAEVHKRMVYLDTEGGGSERSQIVRRRGIGLFNRARILGFPAPQPQEIDDARYPKKRGDGWLEIELGEFFNGEENGELEMSVLELKGGHWKGGLIVQGIEIRAKESK</sequence>
<evidence type="ECO:0000313" key="3">
    <source>
        <dbReference type="Proteomes" id="UP000811246"/>
    </source>
</evidence>
<dbReference type="InterPro" id="IPR025886">
    <property type="entry name" value="PP2-like"/>
</dbReference>
<comment type="caution">
    <text evidence="2">The sequence shown here is derived from an EMBL/GenBank/DDBJ whole genome shotgun (WGS) entry which is preliminary data.</text>
</comment>
<dbReference type="SMART" id="SM00256">
    <property type="entry name" value="FBOX"/>
    <property type="match status" value="1"/>
</dbReference>
<dbReference type="AlphaFoldDB" id="A0A922EI16"/>
<dbReference type="EMBL" id="CM031831">
    <property type="protein sequence ID" value="KAG6703315.1"/>
    <property type="molecule type" value="Genomic_DNA"/>
</dbReference>
<dbReference type="Pfam" id="PF00646">
    <property type="entry name" value="F-box"/>
    <property type="match status" value="1"/>
</dbReference>
<name>A0A922EI16_CARIL</name>
<evidence type="ECO:0000313" key="2">
    <source>
        <dbReference type="EMBL" id="KAG6703315.1"/>
    </source>
</evidence>